<accession>A0A3A1Y6S0</accession>
<dbReference type="Proteomes" id="UP000266258">
    <property type="component" value="Unassembled WGS sequence"/>
</dbReference>
<reference evidence="2 3" key="1">
    <citation type="submission" date="2017-08" db="EMBL/GenBank/DDBJ databases">
        <title>Reclassification of Bisgaard taxon 37 and 44.</title>
        <authorList>
            <person name="Christensen H."/>
        </authorList>
    </citation>
    <scope>NUCLEOTIDE SEQUENCE [LARGE SCALE GENOMIC DNA]</scope>
    <source>
        <strain evidence="2 3">B96_4</strain>
    </source>
</reference>
<organism evidence="2 3">
    <name type="scientific">Psittacicella melopsittaci</name>
    <dbReference type="NCBI Taxonomy" id="2028576"/>
    <lineage>
        <taxon>Bacteria</taxon>
        <taxon>Pseudomonadati</taxon>
        <taxon>Pseudomonadota</taxon>
        <taxon>Gammaproteobacteria</taxon>
        <taxon>Pasteurellales</taxon>
        <taxon>Psittacicellaceae</taxon>
        <taxon>Psittacicella</taxon>
    </lineage>
</organism>
<keyword evidence="3" id="KW-1185">Reference proteome</keyword>
<sequence>MKLAMKILSCLALSSFFTAVDLKAQTTPLNFTPTEATVYIRASFDDKQRFWHDLQETILADIKNDYATRPYVELDHLTNYFAYVFAYYAKPTVVNGRYTITQLNDYFTLVEACTVYIGSTREGLYIEPCKALIAFSSLYNNDPNALSTSIFNVEYNLSKSEPTQVVDLAKKRVIFNNLVKNMYITDDQNLLEKHLSFKPTFTWTSKDVTDSSLRQSVFVWKSFFNVNIIKEAPNNSKPSKKSNSKNDKSAT</sequence>
<name>A0A3A1Y6S0_9GAMM</name>
<feature type="signal peptide" evidence="1">
    <location>
        <begin position="1"/>
        <end position="19"/>
    </location>
</feature>
<dbReference type="EMBL" id="NRJH01000055">
    <property type="protein sequence ID" value="RIY31754.1"/>
    <property type="molecule type" value="Genomic_DNA"/>
</dbReference>
<feature type="chain" id="PRO_5017354200" evidence="1">
    <location>
        <begin position="20"/>
        <end position="251"/>
    </location>
</feature>
<protein>
    <submittedName>
        <fullName evidence="2">Uncharacterized protein</fullName>
    </submittedName>
</protein>
<dbReference type="AlphaFoldDB" id="A0A3A1Y6S0"/>
<dbReference type="OrthoDB" id="9823989at2"/>
<gene>
    <name evidence="2" type="ORF">CJP74_06465</name>
</gene>
<comment type="caution">
    <text evidence="2">The sequence shown here is derived from an EMBL/GenBank/DDBJ whole genome shotgun (WGS) entry which is preliminary data.</text>
</comment>
<evidence type="ECO:0000313" key="3">
    <source>
        <dbReference type="Proteomes" id="UP000266258"/>
    </source>
</evidence>
<dbReference type="RefSeq" id="WP_119497470.1">
    <property type="nucleotide sequence ID" value="NZ_NRJH01000055.1"/>
</dbReference>
<evidence type="ECO:0000256" key="1">
    <source>
        <dbReference type="SAM" id="SignalP"/>
    </source>
</evidence>
<proteinExistence type="predicted"/>
<keyword evidence="1" id="KW-0732">Signal</keyword>
<evidence type="ECO:0000313" key="2">
    <source>
        <dbReference type="EMBL" id="RIY31754.1"/>
    </source>
</evidence>